<evidence type="ECO:0000313" key="3">
    <source>
        <dbReference type="EMBL" id="AXY67160.1"/>
    </source>
</evidence>
<dbReference type="EMBL" id="CP032152">
    <property type="protein sequence ID" value="AXY67160.1"/>
    <property type="molecule type" value="Genomic_DNA"/>
</dbReference>
<evidence type="ECO:0000313" key="4">
    <source>
        <dbReference type="Proteomes" id="UP000261812"/>
    </source>
</evidence>
<dbReference type="GO" id="GO:0008168">
    <property type="term" value="F:methyltransferase activity"/>
    <property type="evidence" value="ECO:0007669"/>
    <property type="project" value="UniProtKB-KW"/>
</dbReference>
<dbReference type="GO" id="GO:0032259">
    <property type="term" value="P:methylation"/>
    <property type="evidence" value="ECO:0007669"/>
    <property type="project" value="UniProtKB-KW"/>
</dbReference>
<feature type="domain" description="Methyltransferase" evidence="2">
    <location>
        <begin position="34"/>
        <end position="126"/>
    </location>
</feature>
<sequence length="196" mass="21881">MWDIRFQGETYFYGTEPNDFLKAHAHDFVPQGQILSLAEGEGRNAVYLAQQGYAVTAVDASPVGLAKAQRLAQERGVAITTCHCDLREFDLGENAWDGIIAIFCHLPPELRTLVNQRIVKALKPQGLYLSESYSKKQLGMGTGGPPTLELLHDLEEMKRELAGLEWLHAVEIQRDIHEGQGHRGQGWVIQLIGCKF</sequence>
<dbReference type="AlphaFoldDB" id="A0A3B7MH46"/>
<reference evidence="4" key="1">
    <citation type="submission" date="2018-09" db="EMBL/GenBank/DDBJ databases">
        <title>Complete genome sequence of thermophilic cyanobacteria strain Thermosynechococcus elongatus PKUAC-SCTE542.</title>
        <authorList>
            <person name="Liang Y."/>
            <person name="Tang J."/>
            <person name="Daroch M."/>
        </authorList>
    </citation>
    <scope>NUCLEOTIDE SEQUENCE [LARGE SCALE GENOMIC DNA]</scope>
    <source>
        <strain evidence="4">E542</strain>
    </source>
</reference>
<evidence type="ECO:0000256" key="1">
    <source>
        <dbReference type="ARBA" id="ARBA00022679"/>
    </source>
</evidence>
<dbReference type="PANTHER" id="PTHR43861">
    <property type="entry name" value="TRANS-ACONITATE 2-METHYLTRANSFERASE-RELATED"/>
    <property type="match status" value="1"/>
</dbReference>
<proteinExistence type="predicted"/>
<dbReference type="RefSeq" id="WP_181495403.1">
    <property type="nucleotide sequence ID" value="NZ_CP032152.1"/>
</dbReference>
<evidence type="ECO:0000259" key="2">
    <source>
        <dbReference type="Pfam" id="PF13649"/>
    </source>
</evidence>
<organism evidence="3 4">
    <name type="scientific">Thermosynechococcus sichuanensis E542</name>
    <dbReference type="NCBI Taxonomy" id="2016101"/>
    <lineage>
        <taxon>Bacteria</taxon>
        <taxon>Bacillati</taxon>
        <taxon>Cyanobacteriota</taxon>
        <taxon>Cyanophyceae</taxon>
        <taxon>Acaryochloridales</taxon>
        <taxon>Thermosynechococcaceae</taxon>
        <taxon>Thermosynechococcus</taxon>
        <taxon>Thermosynechococcus sichuanensis</taxon>
    </lineage>
</organism>
<protein>
    <submittedName>
        <fullName evidence="3">Class I SAM-dependent methyltransferase</fullName>
    </submittedName>
</protein>
<keyword evidence="3" id="KW-0489">Methyltransferase</keyword>
<accession>A0A3B7MH46</accession>
<name>A0A3B7MH46_9CYAN</name>
<dbReference type="InterPro" id="IPR041698">
    <property type="entry name" value="Methyltransf_25"/>
</dbReference>
<dbReference type="SUPFAM" id="SSF53335">
    <property type="entry name" value="S-adenosyl-L-methionine-dependent methyltransferases"/>
    <property type="match status" value="1"/>
</dbReference>
<keyword evidence="4" id="KW-1185">Reference proteome</keyword>
<dbReference type="CDD" id="cd02440">
    <property type="entry name" value="AdoMet_MTases"/>
    <property type="match status" value="1"/>
</dbReference>
<keyword evidence="1 3" id="KW-0808">Transferase</keyword>
<dbReference type="Proteomes" id="UP000261812">
    <property type="component" value="Chromosome"/>
</dbReference>
<dbReference type="Pfam" id="PF13649">
    <property type="entry name" value="Methyltransf_25"/>
    <property type="match status" value="1"/>
</dbReference>
<dbReference type="Gene3D" id="3.40.50.150">
    <property type="entry name" value="Vaccinia Virus protein VP39"/>
    <property type="match status" value="1"/>
</dbReference>
<dbReference type="KEGG" id="tsq:D3A95_00150"/>
<dbReference type="PANTHER" id="PTHR43861:SF3">
    <property type="entry name" value="PUTATIVE (AFU_ORTHOLOGUE AFUA_2G14390)-RELATED"/>
    <property type="match status" value="1"/>
</dbReference>
<gene>
    <name evidence="3" type="ORF">D3A95_00150</name>
</gene>
<dbReference type="InterPro" id="IPR029063">
    <property type="entry name" value="SAM-dependent_MTases_sf"/>
</dbReference>